<evidence type="ECO:0000256" key="4">
    <source>
        <dbReference type="SAM" id="Phobius"/>
    </source>
</evidence>
<dbReference type="InterPro" id="IPR010934">
    <property type="entry name" value="NADH_DH_su5_C"/>
</dbReference>
<evidence type="ECO:0000313" key="6">
    <source>
        <dbReference type="EMBL" id="AAO49113.1"/>
    </source>
</evidence>
<dbReference type="EMBL" id="AF489478">
    <property type="protein sequence ID" value="AAO49113.1"/>
    <property type="molecule type" value="Genomic_DNA"/>
</dbReference>
<name>Q85KG9_9HYME</name>
<dbReference type="AlphaFoldDB" id="Q85KG9"/>
<keyword evidence="2" id="KW-1278">Translocase</keyword>
<evidence type="ECO:0000256" key="2">
    <source>
        <dbReference type="ARBA" id="ARBA00022967"/>
    </source>
</evidence>
<keyword evidence="4" id="KW-1133">Transmembrane helix</keyword>
<keyword evidence="1" id="KW-0813">Transport</keyword>
<sequence>LIIETIFINNSNSMLLTMLMLSTLFTFTYTFRLMSICNSMSPQTYQPLFIFHHSKPMEYSSILSSILSISFGSMLQWMFFNYEDIIIIPQNLKLSILYLIPLSMFMKITIYKKSKYLKSPFLFKMWFLDLIIKKMYKNPMKLSFNFNMNMEKGWMEMYSLTLNKFLMKKMFLLNNNLITPMHTSITIISSLIIMYMIL</sequence>
<accession>Q85KG9</accession>
<geneLocation type="mitochondrion" evidence="6"/>
<dbReference type="Pfam" id="PF06455">
    <property type="entry name" value="NADH5_C"/>
    <property type="match status" value="1"/>
</dbReference>
<feature type="transmembrane region" description="Helical" evidence="4">
    <location>
        <begin position="12"/>
        <end position="31"/>
    </location>
</feature>
<feature type="transmembrane region" description="Helical" evidence="4">
    <location>
        <begin position="177"/>
        <end position="197"/>
    </location>
</feature>
<protein>
    <submittedName>
        <fullName evidence="6">NADH dehydrogenase 5</fullName>
    </submittedName>
</protein>
<reference evidence="6" key="1">
    <citation type="journal article" date="2003" name="J. Mol. Evol.">
        <title>Frequent mitochondrial gene rearrangements at the hymenopteran nad3-nad5 junction.</title>
        <authorList>
            <person name="Dowton M."/>
            <person name="Castro L.R."/>
            <person name="Campbell S.L."/>
            <person name="Bargon S.D."/>
            <person name="Austin A.D."/>
        </authorList>
    </citation>
    <scope>NUCLEOTIDE SEQUENCE</scope>
    <source>
        <strain evidence="6">M48</strain>
    </source>
</reference>
<evidence type="ECO:0000256" key="1">
    <source>
        <dbReference type="ARBA" id="ARBA00022448"/>
    </source>
</evidence>
<proteinExistence type="predicted"/>
<feature type="non-terminal residue" evidence="6">
    <location>
        <position position="1"/>
    </location>
</feature>
<keyword evidence="6" id="KW-0496">Mitochondrion</keyword>
<keyword evidence="4" id="KW-0812">Transmembrane</keyword>
<feature type="transmembrane region" description="Helical" evidence="4">
    <location>
        <begin position="59"/>
        <end position="80"/>
    </location>
</feature>
<feature type="domain" description="NADH dehydrogenase subunit 5 C-terminal" evidence="5">
    <location>
        <begin position="29"/>
        <end position="196"/>
    </location>
</feature>
<keyword evidence="4" id="KW-0472">Membrane</keyword>
<feature type="transmembrane region" description="Helical" evidence="4">
    <location>
        <begin position="92"/>
        <end position="110"/>
    </location>
</feature>
<keyword evidence="3" id="KW-0520">NAD</keyword>
<organism evidence="6">
    <name type="scientific">Primeuchroeus sp. M48</name>
    <dbReference type="NCBI Taxonomy" id="161217"/>
    <lineage>
        <taxon>Eukaryota</taxon>
        <taxon>Metazoa</taxon>
        <taxon>Ecdysozoa</taxon>
        <taxon>Arthropoda</taxon>
        <taxon>Hexapoda</taxon>
        <taxon>Insecta</taxon>
        <taxon>Pterygota</taxon>
        <taxon>Neoptera</taxon>
        <taxon>Endopterygota</taxon>
        <taxon>Hymenoptera</taxon>
        <taxon>Apocrita</taxon>
        <taxon>Aculeata</taxon>
        <taxon>Chrysidoidea</taxon>
        <taxon>Chrysididae</taxon>
        <taxon>Chrysidinae</taxon>
        <taxon>Chrysidini</taxon>
        <taxon>Primeuchroeus</taxon>
    </lineage>
</organism>
<evidence type="ECO:0000259" key="5">
    <source>
        <dbReference type="Pfam" id="PF06455"/>
    </source>
</evidence>
<evidence type="ECO:0000256" key="3">
    <source>
        <dbReference type="ARBA" id="ARBA00023027"/>
    </source>
</evidence>